<dbReference type="SUPFAM" id="SSF82704">
    <property type="entry name" value="AlbA-like"/>
    <property type="match status" value="1"/>
</dbReference>
<comment type="subcellular location">
    <subcellularLocation>
        <location evidence="6">Cytoplasm</location>
    </subcellularLocation>
    <subcellularLocation>
        <location evidence="6">Chromosome</location>
    </subcellularLocation>
</comment>
<dbReference type="RefSeq" id="WP_013267391.1">
    <property type="nucleotide sequence ID" value="NC_014374.1"/>
</dbReference>
<evidence type="ECO:0000259" key="7">
    <source>
        <dbReference type="Pfam" id="PF01918"/>
    </source>
</evidence>
<dbReference type="eggNOG" id="arCOG01753">
    <property type="taxonomic scope" value="Archaea"/>
</dbReference>
<feature type="modified residue" description="N6-acetyllysine" evidence="6">
    <location>
        <position position="13"/>
    </location>
</feature>
<keyword evidence="9" id="KW-1185">Reference proteome</keyword>
<dbReference type="GO" id="GO:0003690">
    <property type="term" value="F:double-stranded DNA binding"/>
    <property type="evidence" value="ECO:0007669"/>
    <property type="project" value="UniProtKB-UniRule"/>
</dbReference>
<name>D9PZ92_ACIS3</name>
<keyword evidence="6" id="KW-0007">Acetylation</keyword>
<dbReference type="Pfam" id="PF01918">
    <property type="entry name" value="Alba"/>
    <property type="match status" value="1"/>
</dbReference>
<dbReference type="GO" id="GO:0005737">
    <property type="term" value="C:cytoplasm"/>
    <property type="evidence" value="ECO:0007669"/>
    <property type="project" value="UniProtKB-SubCell"/>
</dbReference>
<dbReference type="InterPro" id="IPR013795">
    <property type="entry name" value="DNA/RNA-bd_Alba"/>
</dbReference>
<keyword evidence="3 6" id="KW-0963">Cytoplasm</keyword>
<dbReference type="InterPro" id="IPR036882">
    <property type="entry name" value="Alba-like_dom_sf"/>
</dbReference>
<evidence type="ECO:0000256" key="4">
    <source>
        <dbReference type="ARBA" id="ARBA00023067"/>
    </source>
</evidence>
<keyword evidence="2 6" id="KW-0158">Chromosome</keyword>
<evidence type="ECO:0000256" key="5">
    <source>
        <dbReference type="ARBA" id="ARBA00023125"/>
    </source>
</evidence>
<evidence type="ECO:0000256" key="2">
    <source>
        <dbReference type="ARBA" id="ARBA00022454"/>
    </source>
</evidence>
<dbReference type="HOGENOM" id="CLU_110989_1_0_2"/>
<comment type="function">
    <text evidence="6">Binds double-stranded DNA tightly but without sequence specificity. Involved in DNA compaction.</text>
</comment>
<dbReference type="PIRSF" id="PIRSF028732">
    <property type="entry name" value="Alba"/>
    <property type="match status" value="1"/>
</dbReference>
<evidence type="ECO:0000256" key="3">
    <source>
        <dbReference type="ARBA" id="ARBA00022490"/>
    </source>
</evidence>
<dbReference type="AlphaFoldDB" id="D9PZ92"/>
<dbReference type="GO" id="GO:0003723">
    <property type="term" value="F:RNA binding"/>
    <property type="evidence" value="ECO:0007669"/>
    <property type="project" value="InterPro"/>
</dbReference>
<dbReference type="OrthoDB" id="10360at2157"/>
<dbReference type="GeneID" id="9499733"/>
<protein>
    <recommendedName>
        <fullName evidence="6">DNA/RNA-binding protein Alba</fullName>
    </recommendedName>
</protein>
<keyword evidence="4 6" id="KW-0226">DNA condensation</keyword>
<feature type="domain" description="DNA/RNA-binding protein Alba-like" evidence="7">
    <location>
        <begin position="7"/>
        <end position="58"/>
    </location>
</feature>
<evidence type="ECO:0000313" key="9">
    <source>
        <dbReference type="Proteomes" id="UP000000346"/>
    </source>
</evidence>
<dbReference type="EMBL" id="CP001742">
    <property type="protein sequence ID" value="ADL19879.1"/>
    <property type="molecule type" value="Genomic_DNA"/>
</dbReference>
<evidence type="ECO:0000313" key="8">
    <source>
        <dbReference type="EMBL" id="ADL19879.1"/>
    </source>
</evidence>
<dbReference type="GO" id="GO:0030261">
    <property type="term" value="P:chromosome condensation"/>
    <property type="evidence" value="ECO:0007669"/>
    <property type="project" value="UniProtKB-KW"/>
</dbReference>
<dbReference type="KEGG" id="asc:ASAC_1474"/>
<evidence type="ECO:0000256" key="6">
    <source>
        <dbReference type="HAMAP-Rule" id="MF_01122"/>
    </source>
</evidence>
<dbReference type="HAMAP" id="MF_01122">
    <property type="entry name" value="AlbA"/>
    <property type="match status" value="1"/>
</dbReference>
<keyword evidence="5 6" id="KW-0238">DNA-binding</keyword>
<comment type="similarity">
    <text evidence="1 6">Belongs to the histone-like Alba family.</text>
</comment>
<dbReference type="GO" id="GO:0005694">
    <property type="term" value="C:chromosome"/>
    <property type="evidence" value="ECO:0007669"/>
    <property type="project" value="UniProtKB-SubCell"/>
</dbReference>
<reference evidence="8 9" key="1">
    <citation type="journal article" date="2010" name="Appl. Environ. Microbiol.">
        <title>The genome sequence of the crenarchaeon Acidilobus saccharovorans supports a new order, Acidilobales, and suggests an important ecological role in terrestrial acidic hot springs.</title>
        <authorList>
            <person name="Mardanov A.V."/>
            <person name="Svetlitchnyi V.A."/>
            <person name="Beletsky A.V."/>
            <person name="Prokofeva M.I."/>
            <person name="Bonch-Osmolovskaya E.A."/>
            <person name="Ravin N.V."/>
            <person name="Skryabin K.G."/>
        </authorList>
    </citation>
    <scope>NUCLEOTIDE SEQUENCE [LARGE SCALE GENOMIC DNA]</scope>
    <source>
        <strain evidence="9">DSM 16705 / JCM 18335 / VKM B-2471 / 345-15</strain>
    </source>
</reference>
<dbReference type="Gene3D" id="3.30.110.20">
    <property type="entry name" value="Alba-like domain"/>
    <property type="match status" value="1"/>
</dbReference>
<dbReference type="Proteomes" id="UP000000346">
    <property type="component" value="Chromosome"/>
</dbReference>
<evidence type="ECO:0000256" key="1">
    <source>
        <dbReference type="ARBA" id="ARBA00008018"/>
    </source>
</evidence>
<proteinExistence type="inferred from homology"/>
<dbReference type="InterPro" id="IPR002775">
    <property type="entry name" value="DNA/RNA-bd_Alba-like"/>
</dbReference>
<gene>
    <name evidence="6" type="primary">albA</name>
    <name evidence="8" type="ordered locus">ASAC_1474</name>
</gene>
<organism evidence="8 9">
    <name type="scientific">Acidilobus saccharovorans (strain DSM 16705 / JCM 18335 / VKM B-2471 / 345-15)</name>
    <dbReference type="NCBI Taxonomy" id="666510"/>
    <lineage>
        <taxon>Archaea</taxon>
        <taxon>Thermoproteota</taxon>
        <taxon>Thermoprotei</taxon>
        <taxon>Acidilobales</taxon>
        <taxon>Acidilobaceae</taxon>
        <taxon>Acidilobus</taxon>
    </lineage>
</organism>
<dbReference type="STRING" id="666510.ASAC_1474"/>
<sequence>MSQGQENVVLIGKKPVVNYMLALIEVFNSSPSAEVKVKARGKAICKAVDVISAVKARYFTNLYVKSFSADYEEVDTDKGKVKLPAVEITVALAPQGSQPTPQPAGQTS</sequence>
<dbReference type="InParanoid" id="D9PZ92"/>
<accession>D9PZ92</accession>
<comment type="PTM">
    <text evidence="6">Acetylated. Acetylation at Lys-13 decreases DNA-binding affinity.</text>
</comment>